<dbReference type="STRING" id="1255658.FM114_05025"/>
<name>A0A1R4J203_9ACTN</name>
<sequence>MNRKHLATVTTFVLVAGSAALGAGESHAGTAPQYTLKATPVVKADLPRHHDLLLDGRNAGFRTTSTYKGDGQYPVSPCMQFGWKKFKPNTILTRTYATRDGNRAAAIIASFRTHKQAVAAAEAMGKALPGCGKRMVRSNPDLLTNFREYNRTVTLRSGERARVNALNVTDGETGNHLFVTTGVTVTGTHVELVTMGFDEMQAVHDTRDMVSTLQRTVRTLR</sequence>
<organism evidence="2 3">
    <name type="scientific">Luteococcus japonicus LSP_Lj1</name>
    <dbReference type="NCBI Taxonomy" id="1255658"/>
    <lineage>
        <taxon>Bacteria</taxon>
        <taxon>Bacillati</taxon>
        <taxon>Actinomycetota</taxon>
        <taxon>Actinomycetes</taxon>
        <taxon>Propionibacteriales</taxon>
        <taxon>Propionibacteriaceae</taxon>
        <taxon>Luteococcus</taxon>
    </lineage>
</organism>
<evidence type="ECO:0000256" key="1">
    <source>
        <dbReference type="SAM" id="SignalP"/>
    </source>
</evidence>
<protein>
    <recommendedName>
        <fullName evidence="4">Secreted protein</fullName>
    </recommendedName>
</protein>
<dbReference type="OrthoDB" id="3768081at2"/>
<dbReference type="RefSeq" id="WP_094764086.1">
    <property type="nucleotide sequence ID" value="NZ_FUKQ01000018.1"/>
</dbReference>
<evidence type="ECO:0000313" key="2">
    <source>
        <dbReference type="EMBL" id="SJN26028.1"/>
    </source>
</evidence>
<dbReference type="EMBL" id="FUKQ01000018">
    <property type="protein sequence ID" value="SJN26028.1"/>
    <property type="molecule type" value="Genomic_DNA"/>
</dbReference>
<dbReference type="AlphaFoldDB" id="A0A1R4J203"/>
<accession>A0A1R4J203</accession>
<keyword evidence="1" id="KW-0732">Signal</keyword>
<evidence type="ECO:0008006" key="4">
    <source>
        <dbReference type="Google" id="ProtNLM"/>
    </source>
</evidence>
<proteinExistence type="predicted"/>
<evidence type="ECO:0000313" key="3">
    <source>
        <dbReference type="Proteomes" id="UP000188342"/>
    </source>
</evidence>
<dbReference type="Proteomes" id="UP000188342">
    <property type="component" value="Unassembled WGS sequence"/>
</dbReference>
<reference evidence="2 3" key="1">
    <citation type="submission" date="2017-02" db="EMBL/GenBank/DDBJ databases">
        <authorList>
            <person name="Peterson S.W."/>
        </authorList>
    </citation>
    <scope>NUCLEOTIDE SEQUENCE [LARGE SCALE GENOMIC DNA]</scope>
    <source>
        <strain evidence="2 3">LSP_Lj1</strain>
    </source>
</reference>
<feature type="signal peptide" evidence="1">
    <location>
        <begin position="1"/>
        <end position="28"/>
    </location>
</feature>
<keyword evidence="3" id="KW-1185">Reference proteome</keyword>
<feature type="chain" id="PRO_5012548853" description="Secreted protein" evidence="1">
    <location>
        <begin position="29"/>
        <end position="221"/>
    </location>
</feature>
<gene>
    <name evidence="2" type="ORF">FM114_05025</name>
</gene>